<dbReference type="InParanoid" id="A0A165P843"/>
<name>A0A165P843_EXIGL</name>
<sequence>MDTSSLLEATLRLRSFEGVEIGDVRILSSQSIDVGATAHIFPGEMRRDGECLQLALKVFPVMLSDIKREASWVDLLRRELQACSSVRHPYILPFFGTCEYGLHTILVSSRMPNGNLLRYVRAEPQANQRRLVAEAVAFRHDDAGFVHGDLKCENVLIGPQGDALLADFGLSTAVEKAAEDKTTATDIRHQSTFRFSAPELLLQDYESDSFGERPRSKTKFTDVWAFGMLVLQAFTGLAPWHGYTDVGVAKCITLGELPRRPDSGMNDLYWVICNGCWAQSPASRRSMRSIAQALRVAKSLYEVLPDEAVNRLDLTIRERMFHVKPACREVHRTSLPPLLEHRVCFLNFILRIPACPIIVPELHQHLDNFGIPSTKSDSSMGNSTDSAPTALDAPRTLLGAGERPEPPRRPRGPLPPRGLRWDLPSTKSDSSIGNSTDSALTALDAPRSVLGAGERPEPPLRPRGPPLPRGVRWDSEKLLPLLPREERSS</sequence>
<dbReference type="Proteomes" id="UP000077266">
    <property type="component" value="Unassembled WGS sequence"/>
</dbReference>
<dbReference type="GO" id="GO:0005524">
    <property type="term" value="F:ATP binding"/>
    <property type="evidence" value="ECO:0007669"/>
    <property type="project" value="InterPro"/>
</dbReference>
<dbReference type="InterPro" id="IPR001245">
    <property type="entry name" value="Ser-Thr/Tyr_kinase_cat_dom"/>
</dbReference>
<protein>
    <submittedName>
        <fullName evidence="3">Kinase-like protein</fullName>
    </submittedName>
</protein>
<dbReference type="SUPFAM" id="SSF56112">
    <property type="entry name" value="Protein kinase-like (PK-like)"/>
    <property type="match status" value="1"/>
</dbReference>
<dbReference type="InterPro" id="IPR008271">
    <property type="entry name" value="Ser/Thr_kinase_AS"/>
</dbReference>
<evidence type="ECO:0000259" key="2">
    <source>
        <dbReference type="PROSITE" id="PS50011"/>
    </source>
</evidence>
<dbReference type="PANTHER" id="PTHR44329">
    <property type="entry name" value="SERINE/THREONINE-PROTEIN KINASE TNNI3K-RELATED"/>
    <property type="match status" value="1"/>
</dbReference>
<evidence type="ECO:0000313" key="3">
    <source>
        <dbReference type="EMBL" id="KZW01779.1"/>
    </source>
</evidence>
<dbReference type="OrthoDB" id="4062651at2759"/>
<dbReference type="GO" id="GO:0004674">
    <property type="term" value="F:protein serine/threonine kinase activity"/>
    <property type="evidence" value="ECO:0007669"/>
    <property type="project" value="TreeGrafter"/>
</dbReference>
<dbReference type="Pfam" id="PF07714">
    <property type="entry name" value="PK_Tyr_Ser-Thr"/>
    <property type="match status" value="1"/>
</dbReference>
<dbReference type="InterPro" id="IPR051681">
    <property type="entry name" value="Ser/Thr_Kinases-Pseudokinases"/>
</dbReference>
<evidence type="ECO:0000313" key="4">
    <source>
        <dbReference type="Proteomes" id="UP000077266"/>
    </source>
</evidence>
<feature type="region of interest" description="Disordered" evidence="1">
    <location>
        <begin position="373"/>
        <end position="489"/>
    </location>
</feature>
<keyword evidence="3" id="KW-0418">Kinase</keyword>
<dbReference type="SMART" id="SM00220">
    <property type="entry name" value="S_TKc"/>
    <property type="match status" value="1"/>
</dbReference>
<dbReference type="PROSITE" id="PS00108">
    <property type="entry name" value="PROTEIN_KINASE_ST"/>
    <property type="match status" value="1"/>
</dbReference>
<feature type="compositionally biased region" description="Basic and acidic residues" evidence="1">
    <location>
        <begin position="471"/>
        <end position="489"/>
    </location>
</feature>
<dbReference type="AlphaFoldDB" id="A0A165P843"/>
<reference evidence="3 4" key="1">
    <citation type="journal article" date="2016" name="Mol. Biol. Evol.">
        <title>Comparative Genomics of Early-Diverging Mushroom-Forming Fungi Provides Insights into the Origins of Lignocellulose Decay Capabilities.</title>
        <authorList>
            <person name="Nagy L.G."/>
            <person name="Riley R."/>
            <person name="Tritt A."/>
            <person name="Adam C."/>
            <person name="Daum C."/>
            <person name="Floudas D."/>
            <person name="Sun H."/>
            <person name="Yadav J.S."/>
            <person name="Pangilinan J."/>
            <person name="Larsson K.H."/>
            <person name="Matsuura K."/>
            <person name="Barry K."/>
            <person name="Labutti K."/>
            <person name="Kuo R."/>
            <person name="Ohm R.A."/>
            <person name="Bhattacharya S.S."/>
            <person name="Shirouzu T."/>
            <person name="Yoshinaga Y."/>
            <person name="Martin F.M."/>
            <person name="Grigoriev I.V."/>
            <person name="Hibbett D.S."/>
        </authorList>
    </citation>
    <scope>NUCLEOTIDE SEQUENCE [LARGE SCALE GENOMIC DNA]</scope>
    <source>
        <strain evidence="3 4">HHB12029</strain>
    </source>
</reference>
<feature type="compositionally biased region" description="Polar residues" evidence="1">
    <location>
        <begin position="425"/>
        <end position="439"/>
    </location>
</feature>
<evidence type="ECO:0000256" key="1">
    <source>
        <dbReference type="SAM" id="MobiDB-lite"/>
    </source>
</evidence>
<gene>
    <name evidence="3" type="ORF">EXIGLDRAFT_829715</name>
</gene>
<feature type="domain" description="Protein kinase" evidence="2">
    <location>
        <begin position="26"/>
        <end position="304"/>
    </location>
</feature>
<organism evidence="3 4">
    <name type="scientific">Exidia glandulosa HHB12029</name>
    <dbReference type="NCBI Taxonomy" id="1314781"/>
    <lineage>
        <taxon>Eukaryota</taxon>
        <taxon>Fungi</taxon>
        <taxon>Dikarya</taxon>
        <taxon>Basidiomycota</taxon>
        <taxon>Agaricomycotina</taxon>
        <taxon>Agaricomycetes</taxon>
        <taxon>Auriculariales</taxon>
        <taxon>Exidiaceae</taxon>
        <taxon>Exidia</taxon>
    </lineage>
</organism>
<dbReference type="PROSITE" id="PS50011">
    <property type="entry name" value="PROTEIN_KINASE_DOM"/>
    <property type="match status" value="1"/>
</dbReference>
<dbReference type="STRING" id="1314781.A0A165P843"/>
<dbReference type="Gene3D" id="1.10.510.10">
    <property type="entry name" value="Transferase(Phosphotransferase) domain 1"/>
    <property type="match status" value="1"/>
</dbReference>
<accession>A0A165P843</accession>
<dbReference type="InterPro" id="IPR011009">
    <property type="entry name" value="Kinase-like_dom_sf"/>
</dbReference>
<proteinExistence type="predicted"/>
<dbReference type="EMBL" id="KV425891">
    <property type="protein sequence ID" value="KZW01779.1"/>
    <property type="molecule type" value="Genomic_DNA"/>
</dbReference>
<keyword evidence="3" id="KW-0808">Transferase</keyword>
<keyword evidence="4" id="KW-1185">Reference proteome</keyword>
<feature type="compositionally biased region" description="Polar residues" evidence="1">
    <location>
        <begin position="373"/>
        <end position="387"/>
    </location>
</feature>
<dbReference type="InterPro" id="IPR000719">
    <property type="entry name" value="Prot_kinase_dom"/>
</dbReference>